<dbReference type="AlphaFoldDB" id="A0A1B0C6M5"/>
<evidence type="ECO:0000256" key="1">
    <source>
        <dbReference type="PROSITE-ProRule" id="PRU00042"/>
    </source>
</evidence>
<feature type="compositionally biased region" description="Basic and acidic residues" evidence="2">
    <location>
        <begin position="50"/>
        <end position="65"/>
    </location>
</feature>
<sequence>MSTANPLPSGEGYQLTSSSAPTIPSTFQCQFCSRQFTTKTGAGVHARRAHPNELDQRNARTDKKPRWSEEEELLLARKEAELTIDGKTRFMNKALAALFPARSLEAIKKIRQKPLYRQHVERYVSSMSNERLLDAPGTSSDTAPLIPPSVTSSPSIAPPPSAVTTATSYISDDHIISAPPSASTYQKTRLYDCDSH</sequence>
<reference evidence="4" key="2">
    <citation type="submission" date="2020-05" db="UniProtKB">
        <authorList>
            <consortium name="EnsemblMetazoa"/>
        </authorList>
    </citation>
    <scope>IDENTIFICATION</scope>
    <source>
        <strain evidence="4">IAEA</strain>
    </source>
</reference>
<dbReference type="InterPro" id="IPR013087">
    <property type="entry name" value="Znf_C2H2_type"/>
</dbReference>
<dbReference type="EMBL" id="JXJN01026828">
    <property type="status" value="NOT_ANNOTATED_CDS"/>
    <property type="molecule type" value="Genomic_DNA"/>
</dbReference>
<keyword evidence="5" id="KW-1185">Reference proteome</keyword>
<dbReference type="VEuPathDB" id="VectorBase:GPPI050570"/>
<dbReference type="GO" id="GO:0008270">
    <property type="term" value="F:zinc ion binding"/>
    <property type="evidence" value="ECO:0007669"/>
    <property type="project" value="UniProtKB-KW"/>
</dbReference>
<dbReference type="EMBL" id="JXJN01026829">
    <property type="status" value="NOT_ANNOTATED_CDS"/>
    <property type="molecule type" value="Genomic_DNA"/>
</dbReference>
<evidence type="ECO:0000256" key="2">
    <source>
        <dbReference type="SAM" id="MobiDB-lite"/>
    </source>
</evidence>
<organism evidence="4 5">
    <name type="scientific">Glossina palpalis gambiensis</name>
    <dbReference type="NCBI Taxonomy" id="67801"/>
    <lineage>
        <taxon>Eukaryota</taxon>
        <taxon>Metazoa</taxon>
        <taxon>Ecdysozoa</taxon>
        <taxon>Arthropoda</taxon>
        <taxon>Hexapoda</taxon>
        <taxon>Insecta</taxon>
        <taxon>Pterygota</taxon>
        <taxon>Neoptera</taxon>
        <taxon>Endopterygota</taxon>
        <taxon>Diptera</taxon>
        <taxon>Brachycera</taxon>
        <taxon>Muscomorpha</taxon>
        <taxon>Hippoboscoidea</taxon>
        <taxon>Glossinidae</taxon>
        <taxon>Glossina</taxon>
    </lineage>
</organism>
<evidence type="ECO:0000313" key="5">
    <source>
        <dbReference type="Proteomes" id="UP000092460"/>
    </source>
</evidence>
<protein>
    <recommendedName>
        <fullName evidence="3">C2H2-type domain-containing protein</fullName>
    </recommendedName>
</protein>
<feature type="region of interest" description="Disordered" evidence="2">
    <location>
        <begin position="42"/>
        <end position="65"/>
    </location>
</feature>
<dbReference type="PROSITE" id="PS50157">
    <property type="entry name" value="ZINC_FINGER_C2H2_2"/>
    <property type="match status" value="1"/>
</dbReference>
<keyword evidence="1" id="KW-0479">Metal-binding</keyword>
<reference evidence="5" key="1">
    <citation type="submission" date="2015-01" db="EMBL/GenBank/DDBJ databases">
        <authorList>
            <person name="Aksoy S."/>
            <person name="Warren W."/>
            <person name="Wilson R.K."/>
        </authorList>
    </citation>
    <scope>NUCLEOTIDE SEQUENCE [LARGE SCALE GENOMIC DNA]</scope>
    <source>
        <strain evidence="5">IAEA</strain>
    </source>
</reference>
<dbReference type="Proteomes" id="UP000092460">
    <property type="component" value="Unassembled WGS sequence"/>
</dbReference>
<feature type="region of interest" description="Disordered" evidence="2">
    <location>
        <begin position="132"/>
        <end position="161"/>
    </location>
</feature>
<evidence type="ECO:0000259" key="3">
    <source>
        <dbReference type="PROSITE" id="PS50157"/>
    </source>
</evidence>
<keyword evidence="1" id="KW-0862">Zinc</keyword>
<feature type="domain" description="C2H2-type" evidence="3">
    <location>
        <begin position="27"/>
        <end position="55"/>
    </location>
</feature>
<dbReference type="PROSITE" id="PS00028">
    <property type="entry name" value="ZINC_FINGER_C2H2_1"/>
    <property type="match status" value="1"/>
</dbReference>
<proteinExistence type="predicted"/>
<name>A0A1B0C6M5_9MUSC</name>
<evidence type="ECO:0000313" key="4">
    <source>
        <dbReference type="EnsemblMetazoa" id="GPPI050570-PA"/>
    </source>
</evidence>
<accession>A0A1B0C6M5</accession>
<keyword evidence="1" id="KW-0863">Zinc-finger</keyword>
<dbReference type="EnsemblMetazoa" id="GPPI050570-RA">
    <property type="protein sequence ID" value="GPPI050570-PA"/>
    <property type="gene ID" value="GPPI050570"/>
</dbReference>
<dbReference type="EMBL" id="JXJN01026827">
    <property type="status" value="NOT_ANNOTATED_CDS"/>
    <property type="molecule type" value="Genomic_DNA"/>
</dbReference>